<accession>A0AAD5WWY3</accession>
<dbReference type="EMBL" id="JAKWBI020000024">
    <property type="protein sequence ID" value="KAJ2905810.1"/>
    <property type="molecule type" value="Genomic_DNA"/>
</dbReference>
<protein>
    <submittedName>
        <fullName evidence="1">Uncharacterized protein</fullName>
    </submittedName>
</protein>
<keyword evidence="2" id="KW-1185">Reference proteome</keyword>
<gene>
    <name evidence="1" type="ORF">MKZ38_004271</name>
</gene>
<proteinExistence type="predicted"/>
<name>A0AAD5WWY3_9PEZI</name>
<organism evidence="1 2">
    <name type="scientific">Zalerion maritima</name>
    <dbReference type="NCBI Taxonomy" id="339359"/>
    <lineage>
        <taxon>Eukaryota</taxon>
        <taxon>Fungi</taxon>
        <taxon>Dikarya</taxon>
        <taxon>Ascomycota</taxon>
        <taxon>Pezizomycotina</taxon>
        <taxon>Sordariomycetes</taxon>
        <taxon>Lulworthiomycetidae</taxon>
        <taxon>Lulworthiales</taxon>
        <taxon>Lulworthiaceae</taxon>
        <taxon>Zalerion</taxon>
    </lineage>
</organism>
<dbReference type="Proteomes" id="UP001201980">
    <property type="component" value="Unassembled WGS sequence"/>
</dbReference>
<comment type="caution">
    <text evidence="1">The sequence shown here is derived from an EMBL/GenBank/DDBJ whole genome shotgun (WGS) entry which is preliminary data.</text>
</comment>
<sequence length="89" mass="10145">MDLRSFLDSSLFIRALHDEDLSLYGAAMVVATDIWEAAPRKWPGWATVGGDWMMDEEEEEEEEESVVTNDDARWVTPPWLLGGMVITKE</sequence>
<evidence type="ECO:0000313" key="1">
    <source>
        <dbReference type="EMBL" id="KAJ2905810.1"/>
    </source>
</evidence>
<reference evidence="1" key="1">
    <citation type="submission" date="2022-07" db="EMBL/GenBank/DDBJ databases">
        <title>Draft genome sequence of Zalerion maritima ATCC 34329, a (micro)plastics degrading marine fungus.</title>
        <authorList>
            <person name="Paco A."/>
            <person name="Goncalves M.F.M."/>
            <person name="Rocha-Santos T.A.P."/>
            <person name="Alves A."/>
        </authorList>
    </citation>
    <scope>NUCLEOTIDE SEQUENCE</scope>
    <source>
        <strain evidence="1">ATCC 34329</strain>
    </source>
</reference>
<dbReference type="AlphaFoldDB" id="A0AAD5WWY3"/>
<evidence type="ECO:0000313" key="2">
    <source>
        <dbReference type="Proteomes" id="UP001201980"/>
    </source>
</evidence>